<comment type="caution">
    <text evidence="1">The sequence shown here is derived from an EMBL/GenBank/DDBJ whole genome shotgun (WGS) entry which is preliminary data.</text>
</comment>
<dbReference type="OrthoDB" id="5550090at2759"/>
<accession>A0A0L6UVL5</accession>
<organism evidence="1 2">
    <name type="scientific">Puccinia sorghi</name>
    <dbReference type="NCBI Taxonomy" id="27349"/>
    <lineage>
        <taxon>Eukaryota</taxon>
        <taxon>Fungi</taxon>
        <taxon>Dikarya</taxon>
        <taxon>Basidiomycota</taxon>
        <taxon>Pucciniomycotina</taxon>
        <taxon>Pucciniomycetes</taxon>
        <taxon>Pucciniales</taxon>
        <taxon>Pucciniaceae</taxon>
        <taxon>Puccinia</taxon>
    </lineage>
</organism>
<name>A0A0L6UVL5_9BASI</name>
<gene>
    <name evidence="1" type="ORF">VP01_353g1</name>
</gene>
<proteinExistence type="predicted"/>
<dbReference type="Proteomes" id="UP000037035">
    <property type="component" value="Unassembled WGS sequence"/>
</dbReference>
<dbReference type="AlphaFoldDB" id="A0A0L6UVL5"/>
<dbReference type="VEuPathDB" id="FungiDB:VP01_353g1"/>
<protein>
    <submittedName>
        <fullName evidence="1">Uncharacterized protein</fullName>
    </submittedName>
</protein>
<sequence>MVGVKRKAMEVIAESGPVSSSNSLNSTSIDRRTKAIRSCSNWNSALLHGRRTRGPQWDYATASYHVSKGSAEYFKGVTRIQSCVPPFNDPLKMNAAQIHHVAAPNTSQFLITNTNMRSNVPGLMNPSLPTNVYPLSASSQFPIHTMKNHPTAPMNAAAGTNSHLYGLAQQLPANLQSRVTLNVPMPNVQPSHAHGFPVVQDADHQFPTRLRPTLSQHSHQSSGHGHAMGNTSNPANGYSSVVHPTHMHLVGNPSGSTNAPVESKPSSGMLSNQIVNPSQPHFQAGLPPGGGGVYGMARHMSTTPSPAQFYNSN</sequence>
<keyword evidence="2" id="KW-1185">Reference proteome</keyword>
<reference evidence="1 2" key="1">
    <citation type="submission" date="2015-08" db="EMBL/GenBank/DDBJ databases">
        <title>Next Generation Sequencing and Analysis of the Genome of Puccinia sorghi L Schw, the Causal Agent of Maize Common Rust.</title>
        <authorList>
            <person name="Rochi L."/>
            <person name="Burguener G."/>
            <person name="Darino M."/>
            <person name="Turjanski A."/>
            <person name="Kreff E."/>
            <person name="Dieguez M.J."/>
            <person name="Sacco F."/>
        </authorList>
    </citation>
    <scope>NUCLEOTIDE SEQUENCE [LARGE SCALE GENOMIC DNA]</scope>
    <source>
        <strain evidence="1 2">RO10H11247</strain>
    </source>
</reference>
<evidence type="ECO:0000313" key="2">
    <source>
        <dbReference type="Proteomes" id="UP000037035"/>
    </source>
</evidence>
<dbReference type="EMBL" id="LAVV01008546">
    <property type="protein sequence ID" value="KNZ52534.1"/>
    <property type="molecule type" value="Genomic_DNA"/>
</dbReference>
<evidence type="ECO:0000313" key="1">
    <source>
        <dbReference type="EMBL" id="KNZ52534.1"/>
    </source>
</evidence>